<name>A0A6G1LKR9_9PEZI</name>
<feature type="chain" id="PRO_5026107355" evidence="1">
    <location>
        <begin position="20"/>
        <end position="99"/>
    </location>
</feature>
<reference evidence="2" key="1">
    <citation type="journal article" date="2020" name="Stud. Mycol.">
        <title>101 Dothideomycetes genomes: a test case for predicting lifestyles and emergence of pathogens.</title>
        <authorList>
            <person name="Haridas S."/>
            <person name="Albert R."/>
            <person name="Binder M."/>
            <person name="Bloem J."/>
            <person name="Labutti K."/>
            <person name="Salamov A."/>
            <person name="Andreopoulos B."/>
            <person name="Baker S."/>
            <person name="Barry K."/>
            <person name="Bills G."/>
            <person name="Bluhm B."/>
            <person name="Cannon C."/>
            <person name="Castanera R."/>
            <person name="Culley D."/>
            <person name="Daum C."/>
            <person name="Ezra D."/>
            <person name="Gonzalez J."/>
            <person name="Henrissat B."/>
            <person name="Kuo A."/>
            <person name="Liang C."/>
            <person name="Lipzen A."/>
            <person name="Lutzoni F."/>
            <person name="Magnuson J."/>
            <person name="Mondo S."/>
            <person name="Nolan M."/>
            <person name="Ohm R."/>
            <person name="Pangilinan J."/>
            <person name="Park H.-J."/>
            <person name="Ramirez L."/>
            <person name="Alfaro M."/>
            <person name="Sun H."/>
            <person name="Tritt A."/>
            <person name="Yoshinaga Y."/>
            <person name="Zwiers L.-H."/>
            <person name="Turgeon B."/>
            <person name="Goodwin S."/>
            <person name="Spatafora J."/>
            <person name="Crous P."/>
            <person name="Grigoriev I."/>
        </authorList>
    </citation>
    <scope>NUCLEOTIDE SEQUENCE</scope>
    <source>
        <strain evidence="2">CBS 116005</strain>
    </source>
</reference>
<evidence type="ECO:0000256" key="1">
    <source>
        <dbReference type="SAM" id="SignalP"/>
    </source>
</evidence>
<evidence type="ECO:0000313" key="2">
    <source>
        <dbReference type="EMBL" id="KAF2773210.1"/>
    </source>
</evidence>
<accession>A0A6G1LKR9</accession>
<organism evidence="2 3">
    <name type="scientific">Teratosphaeria nubilosa</name>
    <dbReference type="NCBI Taxonomy" id="161662"/>
    <lineage>
        <taxon>Eukaryota</taxon>
        <taxon>Fungi</taxon>
        <taxon>Dikarya</taxon>
        <taxon>Ascomycota</taxon>
        <taxon>Pezizomycotina</taxon>
        <taxon>Dothideomycetes</taxon>
        <taxon>Dothideomycetidae</taxon>
        <taxon>Mycosphaerellales</taxon>
        <taxon>Teratosphaeriaceae</taxon>
        <taxon>Teratosphaeria</taxon>
    </lineage>
</organism>
<dbReference type="EMBL" id="ML995811">
    <property type="protein sequence ID" value="KAF2773210.1"/>
    <property type="molecule type" value="Genomic_DNA"/>
</dbReference>
<proteinExistence type="predicted"/>
<dbReference type="Proteomes" id="UP000799436">
    <property type="component" value="Unassembled WGS sequence"/>
</dbReference>
<gene>
    <name evidence="2" type="ORF">EJ03DRAFT_323717</name>
</gene>
<feature type="signal peptide" evidence="1">
    <location>
        <begin position="1"/>
        <end position="19"/>
    </location>
</feature>
<keyword evidence="1" id="KW-0732">Signal</keyword>
<dbReference type="AlphaFoldDB" id="A0A6G1LKR9"/>
<protein>
    <submittedName>
        <fullName evidence="2">Uncharacterized protein</fullName>
    </submittedName>
</protein>
<evidence type="ECO:0000313" key="3">
    <source>
        <dbReference type="Proteomes" id="UP000799436"/>
    </source>
</evidence>
<keyword evidence="3" id="KW-1185">Reference proteome</keyword>
<sequence length="99" mass="10915">MRTSRLGPTFLAVMRVTLAHSGIAQYCYILSGRRRLSITFQPPQQPSIVAVARSSRVLTAAMNLAPIPASGFEELQAAFPFAPRHPLSKSWTRNSELAF</sequence>